<sequence length="654" mass="72855">MANPTPKGLDDVFMSVVAENIVSYLALTDLIALQASCRSLRGAVQSRLDYRFNINIFLKDFIEDPTSFRCELGKADALIIRGLALNFLENQHGQFKQLDLLVEAGRKADTLINYLCVEESYFTLLEPSQALQLHGRAPAQSERTITLGRVSSKEIHVTTTTSFPVHALLETCSMTAELNFVTWNKVYSLFPAATLARHKTYPLRELDDDFGIRLAEFAHQGWTTRDMLWLKLAAQKPCGIGSRRVGDAYSVSIAVTPHIDSAVMTPDFVIEHAAFDVLVGEPTVAKSKRRSAPQIKCSEMSIYVRKLESLALRHHFTVGQSNSGSWSNFAKERLERWTKIELLKIPRRTRGFDVHDFSIPTGSTFWRPKSWDYADDQLPTWYKNFQETEAPEWDVDVGDGEADDEEMVISDSPRRLLPRRSEAKPSAETAQEPTIGILETANNATGQNRGAPASAHVREDNDPAADGDGRQNWQGSATTTLERHWETDGVQDAVLDDTHAYHSIPFKAKSHKGYTGLQISLFLTAHEGGYNLRERRSSTPTASIADQTANPPAGAIATLCLPYDLQQAAPPATTSVAEKKHHHQRPKQLAPPVVSSKPAPGSSEPRNDKEVQWLGYSACADETSWESFSKVREKWSSAFESYVKLHSLESLLDS</sequence>
<gene>
    <name evidence="2" type="ORF">G3M48_005355</name>
</gene>
<accession>A0AAW0RRX5</accession>
<dbReference type="Proteomes" id="UP001397290">
    <property type="component" value="Unassembled WGS sequence"/>
</dbReference>
<feature type="region of interest" description="Disordered" evidence="1">
    <location>
        <begin position="411"/>
        <end position="474"/>
    </location>
</feature>
<dbReference type="AlphaFoldDB" id="A0AAW0RRX5"/>
<feature type="region of interest" description="Disordered" evidence="1">
    <location>
        <begin position="571"/>
        <end position="611"/>
    </location>
</feature>
<dbReference type="EMBL" id="JAAHCF010000354">
    <property type="protein sequence ID" value="KAK8144780.1"/>
    <property type="molecule type" value="Genomic_DNA"/>
</dbReference>
<reference evidence="2 3" key="1">
    <citation type="submission" date="2020-02" db="EMBL/GenBank/DDBJ databases">
        <title>Comparative genomics of the hypocrealean fungal genus Beauvera.</title>
        <authorList>
            <person name="Showalter D.N."/>
            <person name="Bushley K.E."/>
            <person name="Rehner S.A."/>
        </authorList>
    </citation>
    <scope>NUCLEOTIDE SEQUENCE [LARGE SCALE GENOMIC DNA]</scope>
    <source>
        <strain evidence="2 3">ARSEF4384</strain>
    </source>
</reference>
<comment type="caution">
    <text evidence="2">The sequence shown here is derived from an EMBL/GenBank/DDBJ whole genome shotgun (WGS) entry which is preliminary data.</text>
</comment>
<proteinExistence type="predicted"/>
<name>A0AAW0RRX5_9HYPO</name>
<evidence type="ECO:0008006" key="4">
    <source>
        <dbReference type="Google" id="ProtNLM"/>
    </source>
</evidence>
<protein>
    <recommendedName>
        <fullName evidence="4">F-box domain-containing protein</fullName>
    </recommendedName>
</protein>
<organism evidence="2 3">
    <name type="scientific">Beauveria asiatica</name>
    <dbReference type="NCBI Taxonomy" id="1069075"/>
    <lineage>
        <taxon>Eukaryota</taxon>
        <taxon>Fungi</taxon>
        <taxon>Dikarya</taxon>
        <taxon>Ascomycota</taxon>
        <taxon>Pezizomycotina</taxon>
        <taxon>Sordariomycetes</taxon>
        <taxon>Hypocreomycetidae</taxon>
        <taxon>Hypocreales</taxon>
        <taxon>Cordycipitaceae</taxon>
        <taxon>Beauveria</taxon>
    </lineage>
</organism>
<evidence type="ECO:0000313" key="3">
    <source>
        <dbReference type="Proteomes" id="UP001397290"/>
    </source>
</evidence>
<evidence type="ECO:0000256" key="1">
    <source>
        <dbReference type="SAM" id="MobiDB-lite"/>
    </source>
</evidence>
<evidence type="ECO:0000313" key="2">
    <source>
        <dbReference type="EMBL" id="KAK8144780.1"/>
    </source>
</evidence>
<keyword evidence="3" id="KW-1185">Reference proteome</keyword>